<dbReference type="Pfam" id="PF00646">
    <property type="entry name" value="F-box"/>
    <property type="match status" value="1"/>
</dbReference>
<dbReference type="InterPro" id="IPR017451">
    <property type="entry name" value="F-box-assoc_interact_dom"/>
</dbReference>
<evidence type="ECO:0000259" key="1">
    <source>
        <dbReference type="PROSITE" id="PS50181"/>
    </source>
</evidence>
<organism evidence="2 3">
    <name type="scientific">Penstemon smallii</name>
    <dbReference type="NCBI Taxonomy" id="265156"/>
    <lineage>
        <taxon>Eukaryota</taxon>
        <taxon>Viridiplantae</taxon>
        <taxon>Streptophyta</taxon>
        <taxon>Embryophyta</taxon>
        <taxon>Tracheophyta</taxon>
        <taxon>Spermatophyta</taxon>
        <taxon>Magnoliopsida</taxon>
        <taxon>eudicotyledons</taxon>
        <taxon>Gunneridae</taxon>
        <taxon>Pentapetalae</taxon>
        <taxon>asterids</taxon>
        <taxon>lamiids</taxon>
        <taxon>Lamiales</taxon>
        <taxon>Plantaginaceae</taxon>
        <taxon>Cheloneae</taxon>
        <taxon>Penstemon</taxon>
    </lineage>
</organism>
<dbReference type="NCBIfam" id="TIGR01640">
    <property type="entry name" value="F_box_assoc_1"/>
    <property type="match status" value="1"/>
</dbReference>
<dbReference type="SMART" id="SM00256">
    <property type="entry name" value="FBOX"/>
    <property type="match status" value="1"/>
</dbReference>
<dbReference type="Pfam" id="PF07734">
    <property type="entry name" value="FBA_1"/>
    <property type="match status" value="1"/>
</dbReference>
<dbReference type="AlphaFoldDB" id="A0ABD3RP92"/>
<keyword evidence="3" id="KW-1185">Reference proteome</keyword>
<dbReference type="Gene3D" id="1.20.1280.50">
    <property type="match status" value="1"/>
</dbReference>
<reference evidence="2 3" key="1">
    <citation type="submission" date="2024-12" db="EMBL/GenBank/DDBJ databases">
        <title>The unique morphological basis and parallel evolutionary history of personate flowers in Penstemon.</title>
        <authorList>
            <person name="Depatie T.H."/>
            <person name="Wessinger C.A."/>
        </authorList>
    </citation>
    <scope>NUCLEOTIDE SEQUENCE [LARGE SCALE GENOMIC DNA]</scope>
    <source>
        <strain evidence="2">WTNN_2</strain>
        <tissue evidence="2">Leaf</tissue>
    </source>
</reference>
<dbReference type="SUPFAM" id="SSF81383">
    <property type="entry name" value="F-box domain"/>
    <property type="match status" value="1"/>
</dbReference>
<comment type="caution">
    <text evidence="2">The sequence shown here is derived from an EMBL/GenBank/DDBJ whole genome shotgun (WGS) entry which is preliminary data.</text>
</comment>
<dbReference type="PANTHER" id="PTHR31672">
    <property type="entry name" value="BNACNNG10540D PROTEIN"/>
    <property type="match status" value="1"/>
</dbReference>
<dbReference type="Proteomes" id="UP001634393">
    <property type="component" value="Unassembled WGS sequence"/>
</dbReference>
<dbReference type="InterPro" id="IPR036047">
    <property type="entry name" value="F-box-like_dom_sf"/>
</dbReference>
<dbReference type="CDD" id="cd22157">
    <property type="entry name" value="F-box_AtFBW1-like"/>
    <property type="match status" value="1"/>
</dbReference>
<protein>
    <recommendedName>
        <fullName evidence="1">F-box domain-containing protein</fullName>
    </recommendedName>
</protein>
<dbReference type="PANTHER" id="PTHR31672:SF13">
    <property type="entry name" value="F-BOX PROTEIN CPR30-LIKE"/>
    <property type="match status" value="1"/>
</dbReference>
<feature type="domain" description="F-box" evidence="1">
    <location>
        <begin position="1"/>
        <end position="43"/>
    </location>
</feature>
<accession>A0ABD3RP92</accession>
<dbReference type="InterPro" id="IPR006527">
    <property type="entry name" value="F-box-assoc_dom_typ1"/>
</dbReference>
<proteinExistence type="predicted"/>
<dbReference type="PROSITE" id="PS50181">
    <property type="entry name" value="FBOX"/>
    <property type="match status" value="1"/>
</dbReference>
<gene>
    <name evidence="2" type="ORF">ACJIZ3_015986</name>
</gene>
<dbReference type="InterPro" id="IPR050796">
    <property type="entry name" value="SCF_F-box_component"/>
</dbReference>
<sequence>MSDIPTEVIFEILCCLPVESLLKFRCVCKTWKALIDSPRFEKMHLNRSLELKSVDINAKLILCGDFCWCDVSFELLDTRIDAQSTMITVNYPLKHEECLTLVMGYCNGLFLVTCGLDCALWNPSTRKFIRLPDFEHNKPKEGITFFQYHCGFGYDKITDDYKVIRIMQASGADQNCSKTVVYSLKSHSYRRTKEFPFWISQDLGGIFVFGALHWLVSVPSETHNEYMVVAFDLGSEEYKLVPLPLQLGAPNQVDLGVFEGCLSMSCNYECEHVDIWLMRESWAKFLSLEVDVNWSFKENVKPISYSRSGEYVILEKDKDQLICYDLELKLMRNFLIIHGPPTFNTFLFSGSLVLNGIGGDEVSKKMDPTKEKQKKTKKRDDFLSTGFKLKL</sequence>
<name>A0ABD3RP92_9LAMI</name>
<dbReference type="InterPro" id="IPR001810">
    <property type="entry name" value="F-box_dom"/>
</dbReference>
<evidence type="ECO:0000313" key="2">
    <source>
        <dbReference type="EMBL" id="KAL3814718.1"/>
    </source>
</evidence>
<dbReference type="EMBL" id="JBJXBP010000008">
    <property type="protein sequence ID" value="KAL3814718.1"/>
    <property type="molecule type" value="Genomic_DNA"/>
</dbReference>
<evidence type="ECO:0000313" key="3">
    <source>
        <dbReference type="Proteomes" id="UP001634393"/>
    </source>
</evidence>